<name>A0A0N5B939_STREA</name>
<feature type="region of interest" description="Disordered" evidence="1">
    <location>
        <begin position="169"/>
        <end position="196"/>
    </location>
</feature>
<dbReference type="Proteomes" id="UP000046392">
    <property type="component" value="Unplaced"/>
</dbReference>
<evidence type="ECO:0000313" key="3">
    <source>
        <dbReference type="Proteomes" id="UP000046392"/>
    </source>
</evidence>
<organism evidence="3 4">
    <name type="scientific">Strongyloides papillosus</name>
    <name type="common">Intestinal threadworm</name>
    <dbReference type="NCBI Taxonomy" id="174720"/>
    <lineage>
        <taxon>Eukaryota</taxon>
        <taxon>Metazoa</taxon>
        <taxon>Ecdysozoa</taxon>
        <taxon>Nematoda</taxon>
        <taxon>Chromadorea</taxon>
        <taxon>Rhabditida</taxon>
        <taxon>Tylenchina</taxon>
        <taxon>Panagrolaimomorpha</taxon>
        <taxon>Strongyloidoidea</taxon>
        <taxon>Strongyloididae</taxon>
        <taxon>Strongyloides</taxon>
    </lineage>
</organism>
<evidence type="ECO:0000256" key="1">
    <source>
        <dbReference type="SAM" id="MobiDB-lite"/>
    </source>
</evidence>
<sequence>MEELFNDIASTNKSQVLLSSSPTQTTTTVNNVIQNISDVINTTLGEINKKDYEILGYDNNTSTSTITTTIKTTNLRHNYNLLEKYPFLVFFILIAIVVIFILFLGVVISFLVTNRRRIIRQERSDKVLREYGNPTNKRNVIKHLFTCCAKKREDYGNLERQVSASNLAPYRRPPLPPIQKKTDNDEDGFEGSFVPDGRQRLRPIQILDPAVYGTLENDNSTRSTINKSYKSTTLTTNTSTIGTNQKRKNFYKEREL</sequence>
<feature type="transmembrane region" description="Helical" evidence="2">
    <location>
        <begin position="87"/>
        <end position="113"/>
    </location>
</feature>
<reference evidence="4" key="1">
    <citation type="submission" date="2017-02" db="UniProtKB">
        <authorList>
            <consortium name="WormBaseParasite"/>
        </authorList>
    </citation>
    <scope>IDENTIFICATION</scope>
</reference>
<proteinExistence type="predicted"/>
<dbReference type="AlphaFoldDB" id="A0A0N5B939"/>
<keyword evidence="3" id="KW-1185">Reference proteome</keyword>
<keyword evidence="2" id="KW-1133">Transmembrane helix</keyword>
<dbReference type="WBParaSite" id="SPAL_0000255600.1">
    <property type="protein sequence ID" value="SPAL_0000255600.1"/>
    <property type="gene ID" value="SPAL_0000255600"/>
</dbReference>
<keyword evidence="2" id="KW-0472">Membrane</keyword>
<keyword evidence="2" id="KW-0812">Transmembrane</keyword>
<accession>A0A0N5B939</accession>
<evidence type="ECO:0000256" key="2">
    <source>
        <dbReference type="SAM" id="Phobius"/>
    </source>
</evidence>
<evidence type="ECO:0000313" key="4">
    <source>
        <dbReference type="WBParaSite" id="SPAL_0000255600.1"/>
    </source>
</evidence>
<protein>
    <submittedName>
        <fullName evidence="4">Uncharacterized protein</fullName>
    </submittedName>
</protein>